<dbReference type="EMBL" id="VJMH01000105">
    <property type="protein sequence ID" value="KAF0718956.1"/>
    <property type="molecule type" value="Genomic_DNA"/>
</dbReference>
<keyword evidence="3" id="KW-1185">Reference proteome</keyword>
<name>A0A485K640_9STRA</name>
<dbReference type="Proteomes" id="UP000332933">
    <property type="component" value="Unassembled WGS sequence"/>
</dbReference>
<dbReference type="AlphaFoldDB" id="A0A485K640"/>
<reference evidence="1" key="2">
    <citation type="submission" date="2019-06" db="EMBL/GenBank/DDBJ databases">
        <title>Genomics analysis of Aphanomyces spp. identifies a new class of oomycete effector associated with host adaptation.</title>
        <authorList>
            <person name="Gaulin E."/>
        </authorList>
    </citation>
    <scope>NUCLEOTIDE SEQUENCE</scope>
    <source>
        <strain evidence="1">CBS 578.67</strain>
    </source>
</reference>
<dbReference type="EMBL" id="CAADRA010000105">
    <property type="protein sequence ID" value="VFT78590.1"/>
    <property type="molecule type" value="Genomic_DNA"/>
</dbReference>
<reference evidence="2 3" key="1">
    <citation type="submission" date="2019-03" db="EMBL/GenBank/DDBJ databases">
        <authorList>
            <person name="Gaulin E."/>
            <person name="Dumas B."/>
        </authorList>
    </citation>
    <scope>NUCLEOTIDE SEQUENCE [LARGE SCALE GENOMIC DNA]</scope>
    <source>
        <strain evidence="2">CBS 568.67</strain>
    </source>
</reference>
<evidence type="ECO:0000313" key="2">
    <source>
        <dbReference type="EMBL" id="VFT78590.1"/>
    </source>
</evidence>
<evidence type="ECO:0000313" key="1">
    <source>
        <dbReference type="EMBL" id="KAF0718956.1"/>
    </source>
</evidence>
<organism evidence="2 3">
    <name type="scientific">Aphanomyces stellatus</name>
    <dbReference type="NCBI Taxonomy" id="120398"/>
    <lineage>
        <taxon>Eukaryota</taxon>
        <taxon>Sar</taxon>
        <taxon>Stramenopiles</taxon>
        <taxon>Oomycota</taxon>
        <taxon>Saprolegniomycetes</taxon>
        <taxon>Saprolegniales</taxon>
        <taxon>Verrucalvaceae</taxon>
        <taxon>Aphanomyces</taxon>
    </lineage>
</organism>
<gene>
    <name evidence="2" type="primary">Aste57867_1372</name>
    <name evidence="1" type="ORF">As57867_001371</name>
    <name evidence="2" type="ORF">ASTE57867_1372</name>
</gene>
<evidence type="ECO:0000313" key="3">
    <source>
        <dbReference type="Proteomes" id="UP000332933"/>
    </source>
</evidence>
<proteinExistence type="predicted"/>
<sequence length="100" mass="10928">MVRKPAKPELFIKIGQLTKDDPLGIEWSSTAPKTSIVCIDDRSITWSAGLVAGMRLKGVKLAEATEFEGLEGAKIPHLCREGTYPRILILKCIYDGTGLV</sequence>
<protein>
    <submittedName>
        <fullName evidence="2">Aste57867_1372 protein</fullName>
    </submittedName>
</protein>
<accession>A0A485K640</accession>